<comment type="caution">
    <text evidence="1">The sequence shown here is derived from an EMBL/GenBank/DDBJ whole genome shotgun (WGS) entry which is preliminary data.</text>
</comment>
<protein>
    <submittedName>
        <fullName evidence="1">Uncharacterized protein</fullName>
    </submittedName>
</protein>
<evidence type="ECO:0000313" key="1">
    <source>
        <dbReference type="EMBL" id="KAK3763035.1"/>
    </source>
</evidence>
<dbReference type="Proteomes" id="UP001283361">
    <property type="component" value="Unassembled WGS sequence"/>
</dbReference>
<keyword evidence="2" id="KW-1185">Reference proteome</keyword>
<reference evidence="1" key="1">
    <citation type="journal article" date="2023" name="G3 (Bethesda)">
        <title>A reference genome for the long-term kleptoplast-retaining sea slug Elysia crispata morphotype clarki.</title>
        <authorList>
            <person name="Eastman K.E."/>
            <person name="Pendleton A.L."/>
            <person name="Shaikh M.A."/>
            <person name="Suttiyut T."/>
            <person name="Ogas R."/>
            <person name="Tomko P."/>
            <person name="Gavelis G."/>
            <person name="Widhalm J.R."/>
            <person name="Wisecaver J.H."/>
        </authorList>
    </citation>
    <scope>NUCLEOTIDE SEQUENCE</scope>
    <source>
        <strain evidence="1">ECLA1</strain>
    </source>
</reference>
<gene>
    <name evidence="1" type="ORF">RRG08_013318</name>
</gene>
<sequence>EKQDGVLAAADKRDFFKDLVTQVTDSTKKLTSIVGTALNKVESHVTIGSLLPASLPSLVKSIGTKTCYSAGAPKIRERPFGNGASGSLEEAWVLTAYVPTDHVSR</sequence>
<dbReference type="AlphaFoldDB" id="A0AAE1DAS3"/>
<evidence type="ECO:0000313" key="2">
    <source>
        <dbReference type="Proteomes" id="UP001283361"/>
    </source>
</evidence>
<proteinExistence type="predicted"/>
<organism evidence="1 2">
    <name type="scientific">Elysia crispata</name>
    <name type="common">lettuce slug</name>
    <dbReference type="NCBI Taxonomy" id="231223"/>
    <lineage>
        <taxon>Eukaryota</taxon>
        <taxon>Metazoa</taxon>
        <taxon>Spiralia</taxon>
        <taxon>Lophotrochozoa</taxon>
        <taxon>Mollusca</taxon>
        <taxon>Gastropoda</taxon>
        <taxon>Heterobranchia</taxon>
        <taxon>Euthyneura</taxon>
        <taxon>Panpulmonata</taxon>
        <taxon>Sacoglossa</taxon>
        <taxon>Placobranchoidea</taxon>
        <taxon>Plakobranchidae</taxon>
        <taxon>Elysia</taxon>
    </lineage>
</organism>
<feature type="non-terminal residue" evidence="1">
    <location>
        <position position="105"/>
    </location>
</feature>
<accession>A0AAE1DAS3</accession>
<name>A0AAE1DAS3_9GAST</name>
<dbReference type="EMBL" id="JAWDGP010004613">
    <property type="protein sequence ID" value="KAK3763035.1"/>
    <property type="molecule type" value="Genomic_DNA"/>
</dbReference>